<comment type="caution">
    <text evidence="14">The sequence shown here is derived from an EMBL/GenBank/DDBJ whole genome shotgun (WGS) entry which is preliminary data.</text>
</comment>
<dbReference type="InterPro" id="IPR012337">
    <property type="entry name" value="RNaseH-like_sf"/>
</dbReference>
<protein>
    <recommendedName>
        <fullName evidence="2">RNA helicase</fullName>
        <ecNumber evidence="2">3.6.4.13</ecNumber>
    </recommendedName>
</protein>
<dbReference type="OrthoDB" id="2286242at2759"/>
<evidence type="ECO:0000256" key="1">
    <source>
        <dbReference type="ARBA" id="ARBA00004123"/>
    </source>
</evidence>
<evidence type="ECO:0000256" key="2">
    <source>
        <dbReference type="ARBA" id="ARBA00012552"/>
    </source>
</evidence>
<dbReference type="GO" id="GO:0003724">
    <property type="term" value="F:RNA helicase activity"/>
    <property type="evidence" value="ECO:0007669"/>
    <property type="project" value="UniProtKB-EC"/>
</dbReference>
<keyword evidence="15" id="KW-1185">Reference proteome</keyword>
<dbReference type="FunFam" id="3.40.50.300:FF:000111">
    <property type="entry name" value="DEAD-box ATP-dependent RNA helicase"/>
    <property type="match status" value="1"/>
</dbReference>
<sequence length="2122" mass="235658">MATSADPEKPPKCKLCNSPDHRTKECPQLVEVSEDGFDMVTDQGEELHPKPRKNNRPVPRRSGDGKPPSALAAQAAGSQASVVEISGLTAEEMEMVTKRRAKAAAAKSKAAQHRALTGEKADYPSLSQVWSWDVALNIAASTKSRLVTFGWKRMLWQLRVKAAVEAEGDRRWKKNRRWLAHWLSREVAALWGHMGAMRQKLNNPDAGVTAGKAIMAALIATTLDPGNYKVVEVVDGAGSLASCLRGREGWEVAEVIDVAGGWTPDLAKRLKEAYKQIELQQPDLVVLSPRPWMAEPTEDPSLWEARRAQLPLWKWVAEVWKLQQGHGRLVVVVQPAQSQALHLSFMKERDGVIKVPVAMCAFVPAGERRALRNFREVMVEVNHSVLGRRLQDRGWCPCGPRAHLVPGEAKASAGITRLRWPSSFCERLVSGAEEAFKQLPGGSLLGLGDSVPQDEDWAWETAPVSNAAVPEEGLRQALQEQGSTGERYDYITYDGPAMQQPRRLRQTVAHLHVTLGHLSNERLARMLSLSGGQASVVDLAKKLRCQVCAMVRPPQATPQVAYRKPKQFNERVMGDSFYIWDKAGQKFVVTHYIDGLTDYHIGDLTDRPDSGFAREILQDLWIASFGAPDLLVTDGGPEFCGEIETVASLFGMVHEVVPEGAKWRMGLAERHGAIIKLMMMRMVTAMGLTGMVPMRQACLAAFAAKNRTVNKGGVSPMQAVTGRSTCLPGSLMQQICTGEMRYQYNQAMETNEALQRADRIRQGAVEAFFWLDAHSAIRKALTSRSRPPTLEGIREGATVYVYDPPVSRRGQARRLQDHSSWSGPGVIVCVERDTPVPQRVWVRLRGRVKAFPLEKIRLATLDEMVSAQFVTDALKEVEAELQGDEAKEADKPAASDNPPAARRSARRPASSSSSSSETSDTDGGDKARPAVDPQSEEQERRAKLLDDVPMAMKNFADRRKSEEAALADPHALDFAKKRKLFEKLSKALEPPSVLEEGMIREQLTDIYGKFKEVKKALNKQKGPRRARGGGKASARTEAGRHASGVMVVEEEVDASSWFAPGEYEAMLQDTLGHWVLWSSPSVSAGVPELREVSLRLQREEAEAMAEGVTEVKTGKARIEYRWKELDGDWQTAFVPALKKAIGVYLEHHGIRGVAADKVLDPKRILSSRFVLTNKGGEDLASAEPKARWIFGGHRDPDAGLYATSAPTASTLAHNLLNFVAVQLGWTVHYEDVASAFLQGKDLPRTEKVFVRVPQGYPQEVLDYLVEELGGGVRGDVVELTKAGFGLPESPRLWYLEYKDTIEEIGLKELTLVPGMFRAFHPNGKLRALASIHVDDTRYAGDETSGELWDLLHQRLKFGKMRKATDGWQKFCGRWELQAEDGREMRISMQEYIKTIPLVKARPSAIEAAYAEGSSRYDLGFVASLIQQLAGQGKAEALRWVNAAVRRAREPMEVLVRKFDCDLSELLVVSVSDAAYGAMPNGSSQGGTMVLFADPAVLHGQGAVCIMEAASVKIQRVVRCSMSAEVSSLATAFEHGDFVRAVLAELLDPTFRMDRWKLSASRWRHLLVTDAKTGYDAISSEVLPSDRKIAIDVGVLRQGLLEPETANFIRWVPGSEMPGDGLTKWGHNNMLTKVMTEGQWSLVDTPEAQALRKAAATKRAVWRSQAKSRLRATEEGLRFVRCGSLILGFGGRHDLRMVAKVPAFRMAADLQPQFRDVQRGHGPKKKLPGLSKLAQKILGKPLDKSLQVSDWSARPLTAAQLEYAALDAWVLLRIMDKVETNSTETAAAQADKKKTIASQDLKLDKIQQFVLDECDKCLDKVDMRKDVQQIFMETPKKKQVMMFSATMSAETRALCKKFMQDPHEIRVDEESKLTLHGLLQYYVKLTEKEKNRKLNDLLDALEFNQVVIFVKSVQRAIALDKLLVECNFPSIAIHSGLQQEDRIARYKQFKEFQKRIMVSTDLFGRGIDIERVNIVINYDMPDESDSYLHRVGRAGRFGTKGLAITFVATDEDQEVLKKVQERFEVNIGEMPASIDTTSYLNAEFPVTFTLSLLVFVVTVEVAVVVIIIVIIVTTIIITTMLVGFTPFQPVVTGPDWPPGLGREHGSKTATGKQWKPSIKTRRM</sequence>
<feature type="domain" description="Helicase ATP-binding" evidence="12">
    <location>
        <begin position="1777"/>
        <end position="1864"/>
    </location>
</feature>
<keyword evidence="10" id="KW-1133">Transmembrane helix</keyword>
<dbReference type="GO" id="GO:0003676">
    <property type="term" value="F:nucleic acid binding"/>
    <property type="evidence" value="ECO:0007669"/>
    <property type="project" value="InterPro"/>
</dbReference>
<reference evidence="14 15" key="1">
    <citation type="submission" date="2016-02" db="EMBL/GenBank/DDBJ databases">
        <title>Genome analysis of coral dinoflagellate symbionts highlights evolutionary adaptations to a symbiotic lifestyle.</title>
        <authorList>
            <person name="Aranda M."/>
            <person name="Li Y."/>
            <person name="Liew Y.J."/>
            <person name="Baumgarten S."/>
            <person name="Simakov O."/>
            <person name="Wilson M."/>
            <person name="Piel J."/>
            <person name="Ashoor H."/>
            <person name="Bougouffa S."/>
            <person name="Bajic V.B."/>
            <person name="Ryu T."/>
            <person name="Ravasi T."/>
            <person name="Bayer T."/>
            <person name="Micklem G."/>
            <person name="Kim H."/>
            <person name="Bhak J."/>
            <person name="Lajeunesse T.C."/>
            <person name="Voolstra C.R."/>
        </authorList>
    </citation>
    <scope>NUCLEOTIDE SEQUENCE [LARGE SCALE GENOMIC DNA]</scope>
    <source>
        <strain evidence="14 15">CCMP2467</strain>
    </source>
</reference>
<evidence type="ECO:0000256" key="10">
    <source>
        <dbReference type="SAM" id="Phobius"/>
    </source>
</evidence>
<dbReference type="EMBL" id="LSRX01000714">
    <property type="protein sequence ID" value="OLP90387.1"/>
    <property type="molecule type" value="Genomic_DNA"/>
</dbReference>
<feature type="region of interest" description="Disordered" evidence="9">
    <location>
        <begin position="881"/>
        <end position="947"/>
    </location>
</feature>
<feature type="transmembrane region" description="Helical" evidence="10">
    <location>
        <begin position="2049"/>
        <end position="2076"/>
    </location>
</feature>
<feature type="region of interest" description="Disordered" evidence="9">
    <location>
        <begin position="1017"/>
        <end position="1039"/>
    </location>
</feature>
<dbReference type="Proteomes" id="UP000186817">
    <property type="component" value="Unassembled WGS sequence"/>
</dbReference>
<evidence type="ECO:0000256" key="7">
    <source>
        <dbReference type="ARBA" id="ARBA00023242"/>
    </source>
</evidence>
<evidence type="ECO:0000256" key="4">
    <source>
        <dbReference type="ARBA" id="ARBA00022801"/>
    </source>
</evidence>
<dbReference type="InterPro" id="IPR013103">
    <property type="entry name" value="RVT_2"/>
</dbReference>
<keyword evidence="10" id="KW-0472">Membrane</keyword>
<feature type="region of interest" description="Disordered" evidence="9">
    <location>
        <begin position="1"/>
        <end position="77"/>
    </location>
</feature>
<dbReference type="Pfam" id="PF00271">
    <property type="entry name" value="Helicase_C"/>
    <property type="match status" value="1"/>
</dbReference>
<dbReference type="PANTHER" id="PTHR47958">
    <property type="entry name" value="ATP-DEPENDENT RNA HELICASE DBP3"/>
    <property type="match status" value="1"/>
</dbReference>
<dbReference type="InterPro" id="IPR011545">
    <property type="entry name" value="DEAD/DEAH_box_helicase_dom"/>
</dbReference>
<evidence type="ECO:0000256" key="9">
    <source>
        <dbReference type="SAM" id="MobiDB-lite"/>
    </source>
</evidence>
<evidence type="ECO:0000256" key="6">
    <source>
        <dbReference type="ARBA" id="ARBA00022840"/>
    </source>
</evidence>
<name>A0A1Q9D5I5_SYMMI</name>
<keyword evidence="3" id="KW-0547">Nucleotide-binding</keyword>
<dbReference type="GO" id="GO:0008408">
    <property type="term" value="F:3'-5' exonuclease activity"/>
    <property type="evidence" value="ECO:0007669"/>
    <property type="project" value="InterPro"/>
</dbReference>
<feature type="compositionally biased region" description="Basic and acidic residues" evidence="9">
    <location>
        <begin position="937"/>
        <end position="946"/>
    </location>
</feature>
<dbReference type="PROSITE" id="PS51194">
    <property type="entry name" value="HELICASE_CTER"/>
    <property type="match status" value="1"/>
</dbReference>
<keyword evidence="5 14" id="KW-0347">Helicase</keyword>
<feature type="compositionally biased region" description="Basic and acidic residues" evidence="9">
    <location>
        <begin position="1"/>
        <end position="11"/>
    </location>
</feature>
<evidence type="ECO:0000256" key="3">
    <source>
        <dbReference type="ARBA" id="ARBA00022741"/>
    </source>
</evidence>
<keyword evidence="4" id="KW-0378">Hydrolase</keyword>
<feature type="compositionally biased region" description="Basic residues" evidence="9">
    <location>
        <begin position="1017"/>
        <end position="1028"/>
    </location>
</feature>
<feature type="compositionally biased region" description="Basic residues" evidence="9">
    <location>
        <begin position="50"/>
        <end position="59"/>
    </location>
</feature>
<dbReference type="InterPro" id="IPR014001">
    <property type="entry name" value="Helicase_ATP-bd"/>
</dbReference>
<dbReference type="Pfam" id="PF07727">
    <property type="entry name" value="RVT_2"/>
    <property type="match status" value="1"/>
</dbReference>
<keyword evidence="10" id="KW-0812">Transmembrane</keyword>
<feature type="region of interest" description="Disordered" evidence="9">
    <location>
        <begin position="2097"/>
        <end position="2122"/>
    </location>
</feature>
<feature type="domain" description="Integrase catalytic" evidence="11">
    <location>
        <begin position="561"/>
        <end position="724"/>
    </location>
</feature>
<evidence type="ECO:0000259" key="11">
    <source>
        <dbReference type="PROSITE" id="PS50994"/>
    </source>
</evidence>
<dbReference type="Gene3D" id="3.30.420.10">
    <property type="entry name" value="Ribonuclease H-like superfamily/Ribonuclease H"/>
    <property type="match status" value="2"/>
</dbReference>
<feature type="compositionally biased region" description="Low complexity" evidence="9">
    <location>
        <begin position="894"/>
        <end position="916"/>
    </location>
</feature>
<evidence type="ECO:0000313" key="15">
    <source>
        <dbReference type="Proteomes" id="UP000186817"/>
    </source>
</evidence>
<evidence type="ECO:0000259" key="13">
    <source>
        <dbReference type="PROSITE" id="PS51194"/>
    </source>
</evidence>
<dbReference type="InterPro" id="IPR001584">
    <property type="entry name" value="Integrase_cat-core"/>
</dbReference>
<accession>A0A1Q9D5I5</accession>
<dbReference type="Gene3D" id="3.40.50.300">
    <property type="entry name" value="P-loop containing nucleotide triphosphate hydrolases"/>
    <property type="match status" value="2"/>
</dbReference>
<dbReference type="InterPro" id="IPR027417">
    <property type="entry name" value="P-loop_NTPase"/>
</dbReference>
<evidence type="ECO:0000256" key="8">
    <source>
        <dbReference type="ARBA" id="ARBA00038213"/>
    </source>
</evidence>
<evidence type="ECO:0000259" key="12">
    <source>
        <dbReference type="PROSITE" id="PS51192"/>
    </source>
</evidence>
<dbReference type="SMART" id="SM00490">
    <property type="entry name" value="HELICc"/>
    <property type="match status" value="1"/>
</dbReference>
<evidence type="ECO:0000313" key="14">
    <source>
        <dbReference type="EMBL" id="OLP90387.1"/>
    </source>
</evidence>
<dbReference type="GO" id="GO:0005634">
    <property type="term" value="C:nucleus"/>
    <property type="evidence" value="ECO:0007669"/>
    <property type="project" value="UniProtKB-SubCell"/>
</dbReference>
<dbReference type="InterPro" id="IPR036397">
    <property type="entry name" value="RNaseH_sf"/>
</dbReference>
<organism evidence="14 15">
    <name type="scientific">Symbiodinium microadriaticum</name>
    <name type="common">Dinoflagellate</name>
    <name type="synonym">Zooxanthella microadriatica</name>
    <dbReference type="NCBI Taxonomy" id="2951"/>
    <lineage>
        <taxon>Eukaryota</taxon>
        <taxon>Sar</taxon>
        <taxon>Alveolata</taxon>
        <taxon>Dinophyceae</taxon>
        <taxon>Suessiales</taxon>
        <taxon>Symbiodiniaceae</taxon>
        <taxon>Symbiodinium</taxon>
    </lineage>
</organism>
<dbReference type="PROSITE" id="PS50994">
    <property type="entry name" value="INTEGRASE"/>
    <property type="match status" value="1"/>
</dbReference>
<evidence type="ECO:0000256" key="5">
    <source>
        <dbReference type="ARBA" id="ARBA00022806"/>
    </source>
</evidence>
<dbReference type="InterPro" id="IPR001650">
    <property type="entry name" value="Helicase_C-like"/>
</dbReference>
<dbReference type="InterPro" id="IPR002562">
    <property type="entry name" value="3'-5'_exonuclease_dom"/>
</dbReference>
<dbReference type="EC" id="3.6.4.13" evidence="2"/>
<dbReference type="Pfam" id="PF00270">
    <property type="entry name" value="DEAD"/>
    <property type="match status" value="1"/>
</dbReference>
<comment type="subcellular location">
    <subcellularLocation>
        <location evidence="1">Nucleus</location>
    </subcellularLocation>
</comment>
<dbReference type="CDD" id="cd18787">
    <property type="entry name" value="SF2_C_DEAD"/>
    <property type="match status" value="1"/>
</dbReference>
<keyword evidence="7" id="KW-0539">Nucleus</keyword>
<gene>
    <name evidence="14" type="primary">RH56</name>
    <name evidence="14" type="ORF">AK812_SmicGene28041</name>
</gene>
<dbReference type="GO" id="GO:0005524">
    <property type="term" value="F:ATP binding"/>
    <property type="evidence" value="ECO:0007669"/>
    <property type="project" value="UniProtKB-KW"/>
</dbReference>
<dbReference type="GO" id="GO:0015074">
    <property type="term" value="P:DNA integration"/>
    <property type="evidence" value="ECO:0007669"/>
    <property type="project" value="InterPro"/>
</dbReference>
<dbReference type="PROSITE" id="PS51192">
    <property type="entry name" value="HELICASE_ATP_BIND_1"/>
    <property type="match status" value="1"/>
</dbReference>
<dbReference type="SUPFAM" id="SSF53098">
    <property type="entry name" value="Ribonuclease H-like"/>
    <property type="match status" value="2"/>
</dbReference>
<dbReference type="Pfam" id="PF01612">
    <property type="entry name" value="DNA_pol_A_exo1"/>
    <property type="match status" value="1"/>
</dbReference>
<proteinExistence type="inferred from homology"/>
<dbReference type="SUPFAM" id="SSF52540">
    <property type="entry name" value="P-loop containing nucleoside triphosphate hydrolases"/>
    <property type="match status" value="1"/>
</dbReference>
<feature type="domain" description="Helicase C-terminal" evidence="13">
    <location>
        <begin position="1892"/>
        <end position="2037"/>
    </location>
</feature>
<feature type="compositionally biased region" description="Basic and acidic residues" evidence="9">
    <location>
        <begin position="881"/>
        <end position="893"/>
    </location>
</feature>
<keyword evidence="6" id="KW-0067">ATP-binding</keyword>
<comment type="similarity">
    <text evidence="8">Belongs to the DEAD box helicase family. DECD subfamily.</text>
</comment>